<proteinExistence type="predicted"/>
<evidence type="ECO:0000256" key="7">
    <source>
        <dbReference type="SAM" id="Phobius"/>
    </source>
</evidence>
<evidence type="ECO:0000256" key="3">
    <source>
        <dbReference type="ARBA" id="ARBA00022475"/>
    </source>
</evidence>
<feature type="transmembrane region" description="Helical" evidence="7">
    <location>
        <begin position="166"/>
        <end position="189"/>
    </location>
</feature>
<dbReference type="GeneID" id="98054587"/>
<feature type="transmembrane region" description="Helical" evidence="7">
    <location>
        <begin position="337"/>
        <end position="363"/>
    </location>
</feature>
<gene>
    <name evidence="9" type="ORF">HDA37_004923</name>
</gene>
<feature type="transmembrane region" description="Helical" evidence="7">
    <location>
        <begin position="209"/>
        <end position="233"/>
    </location>
</feature>
<evidence type="ECO:0000259" key="8">
    <source>
        <dbReference type="PROSITE" id="PS50850"/>
    </source>
</evidence>
<feature type="transmembrane region" description="Helical" evidence="7">
    <location>
        <begin position="275"/>
        <end position="295"/>
    </location>
</feature>
<dbReference type="SUPFAM" id="SSF103473">
    <property type="entry name" value="MFS general substrate transporter"/>
    <property type="match status" value="1"/>
</dbReference>
<dbReference type="AlphaFoldDB" id="A0A852W6B6"/>
<comment type="caution">
    <text evidence="9">The sequence shown here is derived from an EMBL/GenBank/DDBJ whole genome shotgun (WGS) entry which is preliminary data.</text>
</comment>
<feature type="transmembrane region" description="Helical" evidence="7">
    <location>
        <begin position="136"/>
        <end position="160"/>
    </location>
</feature>
<dbReference type="PANTHER" id="PTHR23517:SF3">
    <property type="entry name" value="INTEGRAL MEMBRANE TRANSPORT PROTEIN"/>
    <property type="match status" value="1"/>
</dbReference>
<dbReference type="EMBL" id="JACCCZ010000001">
    <property type="protein sequence ID" value="NYG04638.1"/>
    <property type="molecule type" value="Genomic_DNA"/>
</dbReference>
<dbReference type="InterPro" id="IPR036259">
    <property type="entry name" value="MFS_trans_sf"/>
</dbReference>
<dbReference type="InterPro" id="IPR020846">
    <property type="entry name" value="MFS_dom"/>
</dbReference>
<evidence type="ECO:0000256" key="4">
    <source>
        <dbReference type="ARBA" id="ARBA00022692"/>
    </source>
</evidence>
<keyword evidence="2" id="KW-0813">Transport</keyword>
<dbReference type="Proteomes" id="UP000549695">
    <property type="component" value="Unassembled WGS sequence"/>
</dbReference>
<keyword evidence="6 7" id="KW-0472">Membrane</keyword>
<dbReference type="Gene3D" id="1.20.1250.20">
    <property type="entry name" value="MFS general substrate transporter like domains"/>
    <property type="match status" value="1"/>
</dbReference>
<comment type="subcellular location">
    <subcellularLocation>
        <location evidence="1">Cell membrane</location>
        <topology evidence="1">Multi-pass membrane protein</topology>
    </subcellularLocation>
</comment>
<dbReference type="PANTHER" id="PTHR23517">
    <property type="entry name" value="RESISTANCE PROTEIN MDTM, PUTATIVE-RELATED-RELATED"/>
    <property type="match status" value="1"/>
</dbReference>
<organism evidence="9 10">
    <name type="scientific">Pseudonocardia alni</name>
    <name type="common">Amycolata alni</name>
    <dbReference type="NCBI Taxonomy" id="33907"/>
    <lineage>
        <taxon>Bacteria</taxon>
        <taxon>Bacillati</taxon>
        <taxon>Actinomycetota</taxon>
        <taxon>Actinomycetes</taxon>
        <taxon>Pseudonocardiales</taxon>
        <taxon>Pseudonocardiaceae</taxon>
        <taxon>Pseudonocardia</taxon>
    </lineage>
</organism>
<feature type="transmembrane region" description="Helical" evidence="7">
    <location>
        <begin position="49"/>
        <end position="67"/>
    </location>
</feature>
<accession>A0A852W6B6</accession>
<evidence type="ECO:0000256" key="1">
    <source>
        <dbReference type="ARBA" id="ARBA00004651"/>
    </source>
</evidence>
<feature type="transmembrane region" description="Helical" evidence="7">
    <location>
        <begin position="74"/>
        <end position="92"/>
    </location>
</feature>
<dbReference type="InterPro" id="IPR050171">
    <property type="entry name" value="MFS_Transporters"/>
</dbReference>
<keyword evidence="4 7" id="KW-0812">Transmembrane</keyword>
<dbReference type="RefSeq" id="WP_312888926.1">
    <property type="nucleotide sequence ID" value="NZ_BAAAJZ010000007.1"/>
</dbReference>
<name>A0A852W6B6_PSEA5</name>
<keyword evidence="3" id="KW-1003">Cell membrane</keyword>
<reference evidence="9 10" key="1">
    <citation type="submission" date="2020-07" db="EMBL/GenBank/DDBJ databases">
        <title>Sequencing the genomes of 1000 actinobacteria strains.</title>
        <authorList>
            <person name="Klenk H.-P."/>
        </authorList>
    </citation>
    <scope>NUCLEOTIDE SEQUENCE [LARGE SCALE GENOMIC DNA]</scope>
    <source>
        <strain evidence="9 10">DSM 44749</strain>
    </source>
</reference>
<evidence type="ECO:0000256" key="2">
    <source>
        <dbReference type="ARBA" id="ARBA00022448"/>
    </source>
</evidence>
<evidence type="ECO:0000256" key="5">
    <source>
        <dbReference type="ARBA" id="ARBA00022989"/>
    </source>
</evidence>
<dbReference type="GO" id="GO:0022857">
    <property type="term" value="F:transmembrane transporter activity"/>
    <property type="evidence" value="ECO:0007669"/>
    <property type="project" value="InterPro"/>
</dbReference>
<feature type="transmembrane region" description="Helical" evidence="7">
    <location>
        <begin position="301"/>
        <end position="325"/>
    </location>
</feature>
<keyword evidence="10" id="KW-1185">Reference proteome</keyword>
<feature type="domain" description="Major facilitator superfamily (MFS) profile" evidence="8">
    <location>
        <begin position="8"/>
        <end position="391"/>
    </location>
</feature>
<dbReference type="InterPro" id="IPR011701">
    <property type="entry name" value="MFS"/>
</dbReference>
<evidence type="ECO:0000256" key="6">
    <source>
        <dbReference type="ARBA" id="ARBA00023136"/>
    </source>
</evidence>
<evidence type="ECO:0000313" key="10">
    <source>
        <dbReference type="Proteomes" id="UP000549695"/>
    </source>
</evidence>
<feature type="transmembrane region" description="Helical" evidence="7">
    <location>
        <begin position="369"/>
        <end position="387"/>
    </location>
</feature>
<protein>
    <submittedName>
        <fullName evidence="9">MFS family permease</fullName>
    </submittedName>
</protein>
<dbReference type="GO" id="GO:0005886">
    <property type="term" value="C:plasma membrane"/>
    <property type="evidence" value="ECO:0007669"/>
    <property type="project" value="UniProtKB-SubCell"/>
</dbReference>
<dbReference type="PROSITE" id="PS50850">
    <property type="entry name" value="MFS"/>
    <property type="match status" value="1"/>
</dbReference>
<feature type="transmembrane region" description="Helical" evidence="7">
    <location>
        <begin position="248"/>
        <end position="268"/>
    </location>
</feature>
<sequence length="406" mass="40553">MPRLSPPVAFAVVAATFVWFLAASSAPSPLYVVYQERFAFTEFTLTTVFAVYVLALIAALLVAGSLSDHIGRKPVLLGAIALEVVSLVLFLLADGVGWLLVARVVQGVATGAATATLPATLVDLAARGDRPDRAGAINGTAPLAGLALGALGCGLLVEYAPAPTRLVWALLVAGLVLAAVLVALIPETIDRRPGALGSLRPRVGVPPRVRAGFVAIVPILLASWALGGLYLSLGGSVVAQVFGVHDHLVGGLTVVALVGTGAVTAFVLRGRVPSTLLVPAAGLLAAGTVVTLAGVSTGLLALAAVGAVVAGLGFGAAAYATFGTMSTLAAPHERGELFAALYTLAYLAFSVPAMVAGVAATLGELRPTALVYGGVVALLAVVAAVLGRRVPVPATGEPVPAPTCGA</sequence>
<keyword evidence="5 7" id="KW-1133">Transmembrane helix</keyword>
<dbReference type="Pfam" id="PF07690">
    <property type="entry name" value="MFS_1"/>
    <property type="match status" value="1"/>
</dbReference>
<evidence type="ECO:0000313" key="9">
    <source>
        <dbReference type="EMBL" id="NYG04638.1"/>
    </source>
</evidence>